<protein>
    <recommendedName>
        <fullName evidence="4">E2F-associated phosphoprotein</fullName>
    </recommendedName>
</protein>
<sequence length="197" mass="21885">MDSESDASGSGVSEPLRGVSAATESAAQGPEFYDPELDEEDERWVDQCRQGRQSDAILSCPGCLATICLECQAHAQYEHQYRAIEVISCRVARDKPVPLPASNRSRKRNHQRQQVSSQHQAPEVFFPVLCDACNTQVGVQDADEVYHLYQPMCHGRQQEQCQHGFSSSYCNRRLLSISVATCTAAPILRDLDRSPDG</sequence>
<keyword evidence="3" id="KW-1185">Reference proteome</keyword>
<dbReference type="GO" id="GO:0005634">
    <property type="term" value="C:nucleus"/>
    <property type="evidence" value="ECO:0007669"/>
    <property type="project" value="TreeGrafter"/>
</dbReference>
<feature type="region of interest" description="Disordered" evidence="1">
    <location>
        <begin position="1"/>
        <end position="39"/>
    </location>
</feature>
<proteinExistence type="predicted"/>
<reference evidence="2 3" key="1">
    <citation type="journal article" date="2024" name="Nat. Commun.">
        <title>Phylogenomics reveals the evolutionary origins of lichenization in chlorophyte algae.</title>
        <authorList>
            <person name="Puginier C."/>
            <person name="Libourel C."/>
            <person name="Otte J."/>
            <person name="Skaloud P."/>
            <person name="Haon M."/>
            <person name="Grisel S."/>
            <person name="Petersen M."/>
            <person name="Berrin J.G."/>
            <person name="Delaux P.M."/>
            <person name="Dal Grande F."/>
            <person name="Keller J."/>
        </authorList>
    </citation>
    <scope>NUCLEOTIDE SEQUENCE [LARGE SCALE GENOMIC DNA]</scope>
    <source>
        <strain evidence="2 3">SAG 2145</strain>
    </source>
</reference>
<dbReference type="PANTHER" id="PTHR15967:SF0">
    <property type="entry name" value="E2F-ASSOCIATED PHOSPHOPROTEIN"/>
    <property type="match status" value="1"/>
</dbReference>
<evidence type="ECO:0000256" key="1">
    <source>
        <dbReference type="SAM" id="MobiDB-lite"/>
    </source>
</evidence>
<evidence type="ECO:0000313" key="2">
    <source>
        <dbReference type="EMBL" id="KAK9843180.1"/>
    </source>
</evidence>
<dbReference type="Pfam" id="PF10238">
    <property type="entry name" value="Eapp_C"/>
    <property type="match status" value="1"/>
</dbReference>
<evidence type="ECO:0008006" key="4">
    <source>
        <dbReference type="Google" id="ProtNLM"/>
    </source>
</evidence>
<name>A0AAW1S9R4_9CHLO</name>
<dbReference type="Proteomes" id="UP001438707">
    <property type="component" value="Unassembled WGS sequence"/>
</dbReference>
<dbReference type="InterPro" id="IPR019370">
    <property type="entry name" value="E2F-assoc_phosphoprotein"/>
</dbReference>
<dbReference type="AlphaFoldDB" id="A0AAW1S9R4"/>
<organism evidence="2 3">
    <name type="scientific">Apatococcus lobatus</name>
    <dbReference type="NCBI Taxonomy" id="904363"/>
    <lineage>
        <taxon>Eukaryota</taxon>
        <taxon>Viridiplantae</taxon>
        <taxon>Chlorophyta</taxon>
        <taxon>core chlorophytes</taxon>
        <taxon>Trebouxiophyceae</taxon>
        <taxon>Chlorellales</taxon>
        <taxon>Chlorellaceae</taxon>
        <taxon>Apatococcus</taxon>
    </lineage>
</organism>
<feature type="compositionally biased region" description="Polar residues" evidence="1">
    <location>
        <begin position="1"/>
        <end position="11"/>
    </location>
</feature>
<gene>
    <name evidence="2" type="ORF">WJX74_008178</name>
</gene>
<dbReference type="PANTHER" id="PTHR15967">
    <property type="entry name" value="E2F-ASSOCIATED PHOSPHOPROTEIN"/>
    <property type="match status" value="1"/>
</dbReference>
<dbReference type="EMBL" id="JALJOS010000002">
    <property type="protein sequence ID" value="KAK9843180.1"/>
    <property type="molecule type" value="Genomic_DNA"/>
</dbReference>
<accession>A0AAW1S9R4</accession>
<comment type="caution">
    <text evidence="2">The sequence shown here is derived from an EMBL/GenBank/DDBJ whole genome shotgun (WGS) entry which is preliminary data.</text>
</comment>
<feature type="region of interest" description="Disordered" evidence="1">
    <location>
        <begin position="98"/>
        <end position="119"/>
    </location>
</feature>
<evidence type="ECO:0000313" key="3">
    <source>
        <dbReference type="Proteomes" id="UP001438707"/>
    </source>
</evidence>